<accession>A0A1V9ZPD8</accession>
<feature type="transmembrane region" description="Helical" evidence="1">
    <location>
        <begin position="244"/>
        <end position="266"/>
    </location>
</feature>
<organism evidence="2 3">
    <name type="scientific">Thraustotheca clavata</name>
    <dbReference type="NCBI Taxonomy" id="74557"/>
    <lineage>
        <taxon>Eukaryota</taxon>
        <taxon>Sar</taxon>
        <taxon>Stramenopiles</taxon>
        <taxon>Oomycota</taxon>
        <taxon>Saprolegniomycetes</taxon>
        <taxon>Saprolegniales</taxon>
        <taxon>Achlyaceae</taxon>
        <taxon>Thraustotheca</taxon>
    </lineage>
</organism>
<keyword evidence="1" id="KW-0812">Transmembrane</keyword>
<keyword evidence="1" id="KW-1133">Transmembrane helix</keyword>
<protein>
    <recommendedName>
        <fullName evidence="4">THH1/TOM1/TOM3 domain-containing protein</fullName>
    </recommendedName>
</protein>
<evidence type="ECO:0000313" key="2">
    <source>
        <dbReference type="EMBL" id="OQR99811.1"/>
    </source>
</evidence>
<evidence type="ECO:0000313" key="3">
    <source>
        <dbReference type="Proteomes" id="UP000243217"/>
    </source>
</evidence>
<feature type="transmembrane region" description="Helical" evidence="1">
    <location>
        <begin position="52"/>
        <end position="74"/>
    </location>
</feature>
<feature type="transmembrane region" description="Helical" evidence="1">
    <location>
        <begin position="163"/>
        <end position="190"/>
    </location>
</feature>
<gene>
    <name evidence="2" type="ORF">THRCLA_06387</name>
</gene>
<name>A0A1V9ZPD8_9STRA</name>
<feature type="transmembrane region" description="Helical" evidence="1">
    <location>
        <begin position="80"/>
        <end position="104"/>
    </location>
</feature>
<dbReference type="EMBL" id="JNBS01001782">
    <property type="protein sequence ID" value="OQR99811.1"/>
    <property type="molecule type" value="Genomic_DNA"/>
</dbReference>
<dbReference type="AlphaFoldDB" id="A0A1V9ZPD8"/>
<feature type="transmembrane region" description="Helical" evidence="1">
    <location>
        <begin position="211"/>
        <end position="238"/>
    </location>
</feature>
<feature type="transmembrane region" description="Helical" evidence="1">
    <location>
        <begin position="20"/>
        <end position="40"/>
    </location>
</feature>
<evidence type="ECO:0000256" key="1">
    <source>
        <dbReference type="SAM" id="Phobius"/>
    </source>
</evidence>
<reference evidence="2 3" key="1">
    <citation type="journal article" date="2014" name="Genome Biol. Evol.">
        <title>The secreted proteins of Achlya hypogyna and Thraustotheca clavata identify the ancestral oomycete secretome and reveal gene acquisitions by horizontal gene transfer.</title>
        <authorList>
            <person name="Misner I."/>
            <person name="Blouin N."/>
            <person name="Leonard G."/>
            <person name="Richards T.A."/>
            <person name="Lane C.E."/>
        </authorList>
    </citation>
    <scope>NUCLEOTIDE SEQUENCE [LARGE SCALE GENOMIC DNA]</scope>
    <source>
        <strain evidence="2 3">ATCC 34112</strain>
    </source>
</reference>
<proteinExistence type="predicted"/>
<sequence>MNATNDNVLSPIQVVGYKIAGGLSLALYSVVVLGITVQLYHHIRHRSDMKRICFHLLLLLGIMTEIPMSLQYLLNPNSPEWMACFLCSLYSQILQCLALAIIALAWARTAVAGHQDGPITFEKVVIAGNVVILLFALFATMFITTMYPNTLNGQAEFMNSSLLVALMLTGCITLLGTGCFLVVQGCRIASRLLRSRAILGEDKVYRSMAKLIVSLWTIFFCILLRVFFTTCVAFVVPFVENMDIVPFTVWATLVPDVFPVLCLLYLQRKTPTDINERKPSRVVSQVPSEPYTLHLTPSPQLVV</sequence>
<evidence type="ECO:0008006" key="4">
    <source>
        <dbReference type="Google" id="ProtNLM"/>
    </source>
</evidence>
<comment type="caution">
    <text evidence="2">The sequence shown here is derived from an EMBL/GenBank/DDBJ whole genome shotgun (WGS) entry which is preliminary data.</text>
</comment>
<dbReference type="OrthoDB" id="74860at2759"/>
<keyword evidence="3" id="KW-1185">Reference proteome</keyword>
<keyword evidence="1" id="KW-0472">Membrane</keyword>
<feature type="transmembrane region" description="Helical" evidence="1">
    <location>
        <begin position="124"/>
        <end position="143"/>
    </location>
</feature>
<dbReference type="Proteomes" id="UP000243217">
    <property type="component" value="Unassembled WGS sequence"/>
</dbReference>